<evidence type="ECO:0000313" key="6">
    <source>
        <dbReference type="Proteomes" id="UP000755585"/>
    </source>
</evidence>
<evidence type="ECO:0000256" key="2">
    <source>
        <dbReference type="ARBA" id="ARBA00022448"/>
    </source>
</evidence>
<dbReference type="SUPFAM" id="SSF53850">
    <property type="entry name" value="Periplasmic binding protein-like II"/>
    <property type="match status" value="1"/>
</dbReference>
<reference evidence="5 6" key="1">
    <citation type="submission" date="2021-03" db="EMBL/GenBank/DDBJ databases">
        <title>Sequencing the genomes of 1000 actinobacteria strains.</title>
        <authorList>
            <person name="Klenk H.-P."/>
        </authorList>
    </citation>
    <scope>NUCLEOTIDE SEQUENCE [LARGE SCALE GENOMIC DNA]</scope>
    <source>
        <strain evidence="5 6">DSM 18824</strain>
    </source>
</reference>
<keyword evidence="5" id="KW-0762">Sugar transport</keyword>
<dbReference type="PANTHER" id="PTHR30061:SF50">
    <property type="entry name" value="MALTOSE_MALTODEXTRIN-BINDING PERIPLASMIC PROTEIN"/>
    <property type="match status" value="1"/>
</dbReference>
<organism evidence="5 6">
    <name type="scientific">Kribbella aluminosa</name>
    <dbReference type="NCBI Taxonomy" id="416017"/>
    <lineage>
        <taxon>Bacteria</taxon>
        <taxon>Bacillati</taxon>
        <taxon>Actinomycetota</taxon>
        <taxon>Actinomycetes</taxon>
        <taxon>Propionibacteriales</taxon>
        <taxon>Kribbellaceae</taxon>
        <taxon>Kribbella</taxon>
    </lineage>
</organism>
<keyword evidence="6" id="KW-1185">Reference proteome</keyword>
<dbReference type="PROSITE" id="PS51257">
    <property type="entry name" value="PROKAR_LIPOPROTEIN"/>
    <property type="match status" value="1"/>
</dbReference>
<feature type="signal peptide" evidence="4">
    <location>
        <begin position="1"/>
        <end position="23"/>
    </location>
</feature>
<evidence type="ECO:0000256" key="1">
    <source>
        <dbReference type="ARBA" id="ARBA00008520"/>
    </source>
</evidence>
<keyword evidence="3 4" id="KW-0732">Signal</keyword>
<dbReference type="Proteomes" id="UP000755585">
    <property type="component" value="Unassembled WGS sequence"/>
</dbReference>
<evidence type="ECO:0000313" key="5">
    <source>
        <dbReference type="EMBL" id="MBP2356187.1"/>
    </source>
</evidence>
<name>A0ABS4UX02_9ACTN</name>
<keyword evidence="2" id="KW-0813">Transport</keyword>
<gene>
    <name evidence="5" type="ORF">JOF29_007297</name>
</gene>
<feature type="chain" id="PRO_5045406481" evidence="4">
    <location>
        <begin position="24"/>
        <end position="429"/>
    </location>
</feature>
<protein>
    <submittedName>
        <fullName evidence="5">Multiple sugar transport system substrate-binding protein</fullName>
    </submittedName>
</protein>
<dbReference type="Gene3D" id="3.40.190.10">
    <property type="entry name" value="Periplasmic binding protein-like II"/>
    <property type="match status" value="1"/>
</dbReference>
<proteinExistence type="inferred from homology"/>
<evidence type="ECO:0000256" key="4">
    <source>
        <dbReference type="SAM" id="SignalP"/>
    </source>
</evidence>
<sequence>MSTTRFGRLPTVLGLALGTAMLAAGCSGGGGSAAPAPGTDSKLQDFTFTSWYYGEDAQKALITTEADGFTKDKGIKAQLSSYPFAEYRNQVLLRARSHDLKGAAQLDIADLNSLSQLGVLADLGAYAKSGGYTEAALKSGQIDGKQLGLPWYTGSIGLVSNQALLQKAGVTSAPKTIADFEAALKKIKALGGDYVPYAMTTKPETIKDVIPWFRTFGSPIVDGDQIKVNDAGAVEALTWLKSLLDQKLISLNIGRPEARTLFSQGRTAFFDDANQVRGTIKNQAKDQTLLQNTVPIARPVKQAGDTPQSLAWGGLVVVFKDGPAGTAAKFAGYLTSDTPTAINRYKAIGSAPTTQAALDSPAFKSDPYSSAWQTAITANAQPDPLWQFPAYGQMESALAAHVQAALIGKETPQQALDAANGEMQALVKK</sequence>
<accession>A0ABS4UX02</accession>
<dbReference type="EMBL" id="JAGINT010000002">
    <property type="protein sequence ID" value="MBP2356187.1"/>
    <property type="molecule type" value="Genomic_DNA"/>
</dbReference>
<evidence type="ECO:0000256" key="3">
    <source>
        <dbReference type="ARBA" id="ARBA00022729"/>
    </source>
</evidence>
<dbReference type="RefSeq" id="WP_209698745.1">
    <property type="nucleotide sequence ID" value="NZ_BAAAVU010000023.1"/>
</dbReference>
<dbReference type="PANTHER" id="PTHR30061">
    <property type="entry name" value="MALTOSE-BINDING PERIPLASMIC PROTEIN"/>
    <property type="match status" value="1"/>
</dbReference>
<comment type="similarity">
    <text evidence="1">Belongs to the bacterial solute-binding protein 1 family.</text>
</comment>
<comment type="caution">
    <text evidence="5">The sequence shown here is derived from an EMBL/GenBank/DDBJ whole genome shotgun (WGS) entry which is preliminary data.</text>
</comment>